<dbReference type="PROSITE" id="PS51257">
    <property type="entry name" value="PROKAR_LIPOPROTEIN"/>
    <property type="match status" value="1"/>
</dbReference>
<dbReference type="SUPFAM" id="SSF53850">
    <property type="entry name" value="Periplasmic binding protein-like II"/>
    <property type="match status" value="1"/>
</dbReference>
<dbReference type="Proteomes" id="UP000011747">
    <property type="component" value="Unassembled WGS sequence"/>
</dbReference>
<name>G9QIW9_9BACI</name>
<reference evidence="7 8" key="1">
    <citation type="submission" date="2011-09" db="EMBL/GenBank/DDBJ databases">
        <title>The Genome Sequence of Bacillus smithii 7_3_47FAA.</title>
        <authorList>
            <consortium name="The Broad Institute Genome Sequencing Platform"/>
            <person name="Earl A."/>
            <person name="Ward D."/>
            <person name="Feldgarden M."/>
            <person name="Gevers D."/>
            <person name="Daigneault M."/>
            <person name="Strauss J."/>
            <person name="Allen-Vercoe E."/>
            <person name="Young S.K."/>
            <person name="Zeng Q."/>
            <person name="Gargeya S."/>
            <person name="Fitzgerald M."/>
            <person name="Haas B."/>
            <person name="Abouelleil A."/>
            <person name="Alvarado L."/>
            <person name="Arachchi H.M."/>
            <person name="Berlin A."/>
            <person name="Brown A."/>
            <person name="Chapman S.B."/>
            <person name="Chen Z."/>
            <person name="Dunbar C."/>
            <person name="Freedman E."/>
            <person name="Gearin G."/>
            <person name="Goldberg J."/>
            <person name="Griggs A."/>
            <person name="Gujja S."/>
            <person name="Heiman D."/>
            <person name="Howarth C."/>
            <person name="Larson L."/>
            <person name="Lui A."/>
            <person name="MacDonald P.J.P."/>
            <person name="Montmayeur A."/>
            <person name="Murphy C."/>
            <person name="Neiman D."/>
            <person name="Pearson M."/>
            <person name="Priest M."/>
            <person name="Roberts A."/>
            <person name="Saif S."/>
            <person name="Shea T."/>
            <person name="Shenoy N."/>
            <person name="Sisk P."/>
            <person name="Stolte C."/>
            <person name="Sykes S."/>
            <person name="Wortman J."/>
            <person name="Nusbaum C."/>
            <person name="Birren B."/>
        </authorList>
    </citation>
    <scope>NUCLEOTIDE SEQUENCE [LARGE SCALE GENOMIC DNA]</scope>
    <source>
        <strain evidence="7 8">7_3_47FAA</strain>
    </source>
</reference>
<proteinExistence type="inferred from homology"/>
<organism evidence="7 8">
    <name type="scientific">Bacillus smithii 7_3_47FAA</name>
    <dbReference type="NCBI Taxonomy" id="665952"/>
    <lineage>
        <taxon>Bacteria</taxon>
        <taxon>Bacillati</taxon>
        <taxon>Bacillota</taxon>
        <taxon>Bacilli</taxon>
        <taxon>Bacillales</taxon>
        <taxon>Bacillaceae</taxon>
        <taxon>Bacillus</taxon>
    </lineage>
</organism>
<gene>
    <name evidence="7" type="ORF">HMPREF1015_02130</name>
</gene>
<evidence type="ECO:0000313" key="8">
    <source>
        <dbReference type="Proteomes" id="UP000011747"/>
    </source>
</evidence>
<dbReference type="InterPro" id="IPR005950">
    <property type="entry name" value="ModA"/>
</dbReference>
<dbReference type="GO" id="GO:1901359">
    <property type="term" value="F:tungstate binding"/>
    <property type="evidence" value="ECO:0007669"/>
    <property type="project" value="UniProtKB-ARBA"/>
</dbReference>
<dbReference type="GO" id="GO:0030973">
    <property type="term" value="F:molybdate ion binding"/>
    <property type="evidence" value="ECO:0007669"/>
    <property type="project" value="TreeGrafter"/>
</dbReference>
<sequence length="270" mass="29461">MKRIFSLLTIAVLLIVAGCSGKSSGGAQDTAGTQDKAETKNITVSAAASLQPVLDELIAEFEKKHKDFHVTVNYGGSGALAQQISQGAPVDLFLSASADNVDQLKEKNLVSKDVLLLKNELVVVVPKEGAQSISDIKDLASKNVKKIALGTPETVPAGKYAEQTLKSLKLWDDLDDKIVYTKDVRQALNYVETGSVDAAFVYKTDALSSKKVKTAIVADPKLHDPIDYEMAVIKHKHEQWAKDFASFLQDKHCQDVFKKYGYLIPSKEHS</sequence>
<protein>
    <submittedName>
        <fullName evidence="7">Molybdate ABC transporter, periplasmic molybdate-binding protein</fullName>
    </submittedName>
</protein>
<keyword evidence="3 5" id="KW-0479">Metal-binding</keyword>
<evidence type="ECO:0000256" key="5">
    <source>
        <dbReference type="PIRSR" id="PIRSR004846-1"/>
    </source>
</evidence>
<feature type="binding site" evidence="5">
    <location>
        <position position="77"/>
    </location>
    <ligand>
        <name>molybdate</name>
        <dbReference type="ChEBI" id="CHEBI:36264"/>
    </ligand>
</feature>
<feature type="binding site" evidence="5">
    <location>
        <position position="184"/>
    </location>
    <ligand>
        <name>molybdate</name>
        <dbReference type="ChEBI" id="CHEBI:36264"/>
    </ligand>
</feature>
<dbReference type="EMBL" id="ACWF01000048">
    <property type="protein sequence ID" value="EHL78891.1"/>
    <property type="molecule type" value="Genomic_DNA"/>
</dbReference>
<comment type="similarity">
    <text evidence="1">Belongs to the bacterial solute-binding protein ModA family.</text>
</comment>
<evidence type="ECO:0000256" key="6">
    <source>
        <dbReference type="SAM" id="SignalP"/>
    </source>
</evidence>
<dbReference type="PATRIC" id="fig|665952.3.peg.908"/>
<feature type="signal peptide" evidence="6">
    <location>
        <begin position="1"/>
        <end position="21"/>
    </location>
</feature>
<dbReference type="GO" id="GO:0046872">
    <property type="term" value="F:metal ion binding"/>
    <property type="evidence" value="ECO:0007669"/>
    <property type="project" value="UniProtKB-KW"/>
</dbReference>
<dbReference type="Pfam" id="PF13531">
    <property type="entry name" value="SBP_bac_11"/>
    <property type="match status" value="1"/>
</dbReference>
<keyword evidence="2 5" id="KW-0500">Molybdenum</keyword>
<dbReference type="PIRSF" id="PIRSF004846">
    <property type="entry name" value="ModA"/>
    <property type="match status" value="1"/>
</dbReference>
<feature type="binding site" evidence="5">
    <location>
        <position position="49"/>
    </location>
    <ligand>
        <name>molybdate</name>
        <dbReference type="ChEBI" id="CHEBI:36264"/>
    </ligand>
</feature>
<dbReference type="RefSeq" id="WP_003353207.1">
    <property type="nucleotide sequence ID" value="NZ_JH414745.1"/>
</dbReference>
<dbReference type="NCBIfam" id="TIGR01256">
    <property type="entry name" value="modA"/>
    <property type="match status" value="1"/>
</dbReference>
<dbReference type="InterPro" id="IPR050682">
    <property type="entry name" value="ModA/WtpA"/>
</dbReference>
<evidence type="ECO:0000256" key="3">
    <source>
        <dbReference type="ARBA" id="ARBA00022723"/>
    </source>
</evidence>
<dbReference type="GO" id="GO:0015689">
    <property type="term" value="P:molybdate ion transport"/>
    <property type="evidence" value="ECO:0007669"/>
    <property type="project" value="InterPro"/>
</dbReference>
<keyword evidence="4 6" id="KW-0732">Signal</keyword>
<dbReference type="AlphaFoldDB" id="G9QIW9"/>
<feature type="binding site" evidence="5">
    <location>
        <position position="202"/>
    </location>
    <ligand>
        <name>molybdate</name>
        <dbReference type="ChEBI" id="CHEBI:36264"/>
    </ligand>
</feature>
<evidence type="ECO:0000256" key="2">
    <source>
        <dbReference type="ARBA" id="ARBA00022505"/>
    </source>
</evidence>
<dbReference type="Gene3D" id="3.40.190.10">
    <property type="entry name" value="Periplasmic binding protein-like II"/>
    <property type="match status" value="2"/>
</dbReference>
<feature type="binding site" evidence="5">
    <location>
        <position position="157"/>
    </location>
    <ligand>
        <name>molybdate</name>
        <dbReference type="ChEBI" id="CHEBI:36264"/>
    </ligand>
</feature>
<evidence type="ECO:0000256" key="4">
    <source>
        <dbReference type="ARBA" id="ARBA00022729"/>
    </source>
</evidence>
<dbReference type="PANTHER" id="PTHR30632">
    <property type="entry name" value="MOLYBDATE-BINDING PERIPLASMIC PROTEIN"/>
    <property type="match status" value="1"/>
</dbReference>
<feature type="chain" id="PRO_5039131973" evidence="6">
    <location>
        <begin position="22"/>
        <end position="270"/>
    </location>
</feature>
<dbReference type="HOGENOM" id="CLU_065520_3_1_9"/>
<dbReference type="PANTHER" id="PTHR30632:SF0">
    <property type="entry name" value="SULFATE-BINDING PROTEIN"/>
    <property type="match status" value="1"/>
</dbReference>
<evidence type="ECO:0000313" key="7">
    <source>
        <dbReference type="EMBL" id="EHL78891.1"/>
    </source>
</evidence>
<accession>G9QIW9</accession>
<dbReference type="FunFam" id="3.40.190.10:FF:000035">
    <property type="entry name" value="Molybdate ABC transporter substrate-binding protein"/>
    <property type="match status" value="1"/>
</dbReference>
<evidence type="ECO:0000256" key="1">
    <source>
        <dbReference type="ARBA" id="ARBA00009175"/>
    </source>
</evidence>
<keyword evidence="8" id="KW-1185">Reference proteome</keyword>
<comment type="caution">
    <text evidence="7">The sequence shown here is derived from an EMBL/GenBank/DDBJ whole genome shotgun (WGS) entry which is preliminary data.</text>
</comment>